<dbReference type="PANTHER" id="PTHR45973">
    <property type="entry name" value="PROTEIN PHOSPHATASE 1 REGULATORY SUBUNIT SDS22-RELATED"/>
    <property type="match status" value="1"/>
</dbReference>
<evidence type="ECO:0000313" key="6">
    <source>
        <dbReference type="EMBL" id="KAL2919150.1"/>
    </source>
</evidence>
<proteinExistence type="predicted"/>
<dbReference type="InterPro" id="IPR032675">
    <property type="entry name" value="LRR_dom_sf"/>
</dbReference>
<keyword evidence="3" id="KW-0677">Repeat</keyword>
<comment type="subcellular location">
    <subcellularLocation>
        <location evidence="1">Cell projection</location>
    </subcellularLocation>
</comment>
<evidence type="ECO:0000256" key="3">
    <source>
        <dbReference type="ARBA" id="ARBA00022737"/>
    </source>
</evidence>
<comment type="caution">
    <text evidence="6">The sequence shown here is derived from an EMBL/GenBank/DDBJ whole genome shotgun (WGS) entry which is preliminary data.</text>
</comment>
<name>A0ABR4NHZ7_9FUNG</name>
<evidence type="ECO:0000256" key="2">
    <source>
        <dbReference type="ARBA" id="ARBA00022614"/>
    </source>
</evidence>
<feature type="region of interest" description="Disordered" evidence="5">
    <location>
        <begin position="601"/>
        <end position="675"/>
    </location>
</feature>
<sequence length="718" mass="76053">MGDAPGTVTAAFKTVLGQTTGIKPRERDRGGAHKAATASSPRTLLAPRGGAAARAADGGAGSSSATKAQKAVHPHSALQQAAAAGKRTTGSAESAPASAGARGSTPRSRPARPTKDERREYQQMLNRFSANKTRSSHRRVPSKTESNFQTLYDDVQPPPLLTSQLPAGSVEQVLCDADLDPWRDADLSWSSEAPRLKELFLEHLRKQTLESLAPGDQEHEPQQPSHARRGNTHSSTVLAQKKDAADIGILSTMDFLHTHFRTLRLHGRKIARIDEGLLKFKNLTELSLTGNLIAQVEHIPASVQILHLNANMITVAPNVAHLDKLMHLGLSFNKLDTLLVSGGEMQPDAGAGVRGSMGDMLASRGNLNMSLGNRSLARSVATSGSRLLGPSLVPGSFTQWLPPTIVSLDLSWNSLTALDETVAYLQTLPSLKILVLQGNPLSLFSVYRQYLIGSLTKLAFLDETAVPDGERYTASGKIGLLGQRSSVQLRIAVTEITGIAEPVAPAAENPDQPPDELSALGANEEFHFYLEFALKTLANTPVTTQPIAWSPTSMELRFANLAELQVNVELRDALAGKRERLDRASYGMTVSLFRRRSTYVSRPATADGGSEAPSRAGSAAIKSRAAGGKPLGSANPGARKPADAKGGKPGGPPASGSGAAGAGGASGKGKRGKDDQAMQWVLSEAETTLQGVCKVSLRDFLMGSVRALVRAVLRASPC</sequence>
<protein>
    <recommendedName>
        <fullName evidence="8">L domain-like protein</fullName>
    </recommendedName>
</protein>
<evidence type="ECO:0000256" key="1">
    <source>
        <dbReference type="ARBA" id="ARBA00004316"/>
    </source>
</evidence>
<evidence type="ECO:0000256" key="4">
    <source>
        <dbReference type="ARBA" id="ARBA00023273"/>
    </source>
</evidence>
<dbReference type="SUPFAM" id="SSF52058">
    <property type="entry name" value="L domain-like"/>
    <property type="match status" value="1"/>
</dbReference>
<dbReference type="Gene3D" id="3.80.10.10">
    <property type="entry name" value="Ribonuclease Inhibitor"/>
    <property type="match status" value="2"/>
</dbReference>
<accession>A0ABR4NHZ7</accession>
<reference evidence="6 7" key="1">
    <citation type="submission" date="2023-09" db="EMBL/GenBank/DDBJ databases">
        <title>Pangenome analysis of Batrachochytrium dendrobatidis and related Chytrids.</title>
        <authorList>
            <person name="Yacoub M.N."/>
            <person name="Stajich J.E."/>
            <person name="James T.Y."/>
        </authorList>
    </citation>
    <scope>NUCLEOTIDE SEQUENCE [LARGE SCALE GENOMIC DNA]</scope>
    <source>
        <strain evidence="6 7">JEL0888</strain>
    </source>
</reference>
<dbReference type="InterPro" id="IPR050576">
    <property type="entry name" value="Cilia_flagella_integrity"/>
</dbReference>
<keyword evidence="7" id="KW-1185">Reference proteome</keyword>
<gene>
    <name evidence="6" type="ORF">HK105_201423</name>
</gene>
<dbReference type="PANTHER" id="PTHR45973:SF9">
    <property type="entry name" value="LEUCINE-RICH REPEAT-CONTAINING PROTEIN 46"/>
    <property type="match status" value="1"/>
</dbReference>
<evidence type="ECO:0000256" key="5">
    <source>
        <dbReference type="SAM" id="MobiDB-lite"/>
    </source>
</evidence>
<evidence type="ECO:0000313" key="7">
    <source>
        <dbReference type="Proteomes" id="UP001527925"/>
    </source>
</evidence>
<keyword evidence="2" id="KW-0433">Leucine-rich repeat</keyword>
<feature type="region of interest" description="Disordered" evidence="5">
    <location>
        <begin position="15"/>
        <end position="149"/>
    </location>
</feature>
<organism evidence="6 7">
    <name type="scientific">Polyrhizophydium stewartii</name>
    <dbReference type="NCBI Taxonomy" id="2732419"/>
    <lineage>
        <taxon>Eukaryota</taxon>
        <taxon>Fungi</taxon>
        <taxon>Fungi incertae sedis</taxon>
        <taxon>Chytridiomycota</taxon>
        <taxon>Chytridiomycota incertae sedis</taxon>
        <taxon>Chytridiomycetes</taxon>
        <taxon>Rhizophydiales</taxon>
        <taxon>Rhizophydiales incertae sedis</taxon>
        <taxon>Polyrhizophydium</taxon>
    </lineage>
</organism>
<feature type="compositionally biased region" description="Low complexity" evidence="5">
    <location>
        <begin position="46"/>
        <end position="65"/>
    </location>
</feature>
<feature type="compositionally biased region" description="Low complexity" evidence="5">
    <location>
        <begin position="88"/>
        <end position="105"/>
    </location>
</feature>
<feature type="compositionally biased region" description="Polar residues" evidence="5">
    <location>
        <begin position="123"/>
        <end position="133"/>
    </location>
</feature>
<keyword evidence="4" id="KW-0966">Cell projection</keyword>
<evidence type="ECO:0008006" key="8">
    <source>
        <dbReference type="Google" id="ProtNLM"/>
    </source>
</evidence>
<feature type="compositionally biased region" description="Gly residues" evidence="5">
    <location>
        <begin position="658"/>
        <end position="667"/>
    </location>
</feature>
<dbReference type="EMBL" id="JADGIZ020000004">
    <property type="protein sequence ID" value="KAL2919150.1"/>
    <property type="molecule type" value="Genomic_DNA"/>
</dbReference>
<dbReference type="Proteomes" id="UP001527925">
    <property type="component" value="Unassembled WGS sequence"/>
</dbReference>
<feature type="region of interest" description="Disordered" evidence="5">
    <location>
        <begin position="211"/>
        <end position="236"/>
    </location>
</feature>